<name>A0ABQ9E4N4_TEGGR</name>
<evidence type="ECO:0000313" key="2">
    <source>
        <dbReference type="Proteomes" id="UP001217089"/>
    </source>
</evidence>
<dbReference type="SUPFAM" id="SSF53067">
    <property type="entry name" value="Actin-like ATPase domain"/>
    <property type="match status" value="1"/>
</dbReference>
<proteinExistence type="predicted"/>
<dbReference type="PANTHER" id="PTHR14187">
    <property type="entry name" value="ALPHA KINASE/ELONGATION FACTOR 2 KINASE"/>
    <property type="match status" value="1"/>
</dbReference>
<dbReference type="Gene3D" id="3.30.420.40">
    <property type="match status" value="2"/>
</dbReference>
<dbReference type="InterPro" id="IPR043129">
    <property type="entry name" value="ATPase_NBD"/>
</dbReference>
<reference evidence="1 2" key="1">
    <citation type="submission" date="2022-12" db="EMBL/GenBank/DDBJ databases">
        <title>Chromosome-level genome of Tegillarca granosa.</title>
        <authorList>
            <person name="Kim J."/>
        </authorList>
    </citation>
    <scope>NUCLEOTIDE SEQUENCE [LARGE SCALE GENOMIC DNA]</scope>
    <source>
        <strain evidence="1">Teg-2019</strain>
        <tissue evidence="1">Adductor muscle</tissue>
    </source>
</reference>
<comment type="caution">
    <text evidence="1">The sequence shown here is derived from an EMBL/GenBank/DDBJ whole genome shotgun (WGS) entry which is preliminary data.</text>
</comment>
<accession>A0ABQ9E4N4</accession>
<keyword evidence="2" id="KW-1185">Reference proteome</keyword>
<dbReference type="Proteomes" id="UP001217089">
    <property type="component" value="Unassembled WGS sequence"/>
</dbReference>
<organism evidence="1 2">
    <name type="scientific">Tegillarca granosa</name>
    <name type="common">Malaysian cockle</name>
    <name type="synonym">Anadara granosa</name>
    <dbReference type="NCBI Taxonomy" id="220873"/>
    <lineage>
        <taxon>Eukaryota</taxon>
        <taxon>Metazoa</taxon>
        <taxon>Spiralia</taxon>
        <taxon>Lophotrochozoa</taxon>
        <taxon>Mollusca</taxon>
        <taxon>Bivalvia</taxon>
        <taxon>Autobranchia</taxon>
        <taxon>Pteriomorphia</taxon>
        <taxon>Arcoida</taxon>
        <taxon>Arcoidea</taxon>
        <taxon>Arcidae</taxon>
        <taxon>Tegillarca</taxon>
    </lineage>
</organism>
<evidence type="ECO:0000313" key="1">
    <source>
        <dbReference type="EMBL" id="KAJ8298500.1"/>
    </source>
</evidence>
<dbReference type="EMBL" id="JARBDR010000923">
    <property type="protein sequence ID" value="KAJ8298500.1"/>
    <property type="molecule type" value="Genomic_DNA"/>
</dbReference>
<sequence length="569" mass="65736">MREIIMNEPEQLKFHFVAALRFGSTKSGYAFSSHEEFLKGWPLQINADLWNTGTLFRCIKMPTSLLLNPDESLNSFGYDAENNFTDLVEEGDHREYFYFEKFTNNLYKQIPMLSDYTGKKLATKTVFSESLRFFKNEVLAKLNESHTEVTINDVKFVFILPPTWDNQDEDFIKDAAVSGGLESKQITVALKKNILPVYLPHLIGPIKHHLEEDEELVKSLSKIMLVDVGGQRTEIRVIEQPFNINNIDAGPVVLGPYGGKRIDDEFRRFFNEVLPGMTLEELKEESLEDYIELFKEFELKKCMMTVTEPRNVSITLPIPLVELIKKSTEGMAINEWLENSPYPEVQLRRSQHLQIPSQVFENLFQPTIDNILNLMKKVFNEEQYGDIKTIVMTGGFSKCTYLQRAVIAHFQSKSLIIPRDPDLVILEGRVVYGYSSSEVEDKEEILKETMDEEKLIILYDVKKETTNVEITEEEETTDKQDKLDQKESVVSLFEYIKQKEEGNVTPVVTQTFEQQVIQAQKIIKVKPKEIKKIQDKIKQKYEYDKQGETEITAELLEEGIGVNQKDKVS</sequence>
<gene>
    <name evidence="1" type="ORF">KUTeg_025031</name>
</gene>
<dbReference type="PANTHER" id="PTHR14187:SF5">
    <property type="entry name" value="HEAT SHOCK 70 KDA PROTEIN 12A"/>
    <property type="match status" value="1"/>
</dbReference>
<protein>
    <submittedName>
        <fullName evidence="1">Uncharacterized protein</fullName>
    </submittedName>
</protein>